<accession>A0A2F0Q580</accession>
<evidence type="ECO:0000313" key="2">
    <source>
        <dbReference type="EMBL" id="OCO91423.1"/>
    </source>
</evidence>
<reference evidence="1 4" key="3">
    <citation type="submission" date="2018-05" db="EMBL/GenBank/DDBJ databases">
        <title>Klebsiella quasipneumonaiae provides a window into carbapenemase gene transfer, plasmid rearrangements and nosocomial acquisition from the hospital environment.</title>
        <authorList>
            <person name="Mathers A.J."/>
            <person name="Vegesana K."/>
            <person name="Stoesser N."/>
            <person name="Crook D."/>
            <person name="Vaughan A."/>
            <person name="Barry K."/>
            <person name="Parikh H."/>
            <person name="Sebra R."/>
            <person name="Kotay S."/>
            <person name="Walker A.S."/>
            <person name="Sheppard A.E."/>
        </authorList>
    </citation>
    <scope>NUCLEOTIDE SEQUENCE [LARGE SCALE GENOMIC DNA]</scope>
    <source>
        <strain evidence="1 4">CAV1761</strain>
    </source>
</reference>
<name>A0A2F0Q580_SERMA</name>
<organism evidence="2 3">
    <name type="scientific">Serratia marcescens</name>
    <dbReference type="NCBI Taxonomy" id="615"/>
    <lineage>
        <taxon>Bacteria</taxon>
        <taxon>Pseudomonadati</taxon>
        <taxon>Pseudomonadota</taxon>
        <taxon>Gammaproteobacteria</taxon>
        <taxon>Enterobacterales</taxon>
        <taxon>Yersiniaceae</taxon>
        <taxon>Serratia</taxon>
    </lineage>
</organism>
<protein>
    <submittedName>
        <fullName evidence="2">Uncharacterized protein</fullName>
    </submittedName>
</protein>
<sequence length="61" mass="6781">MVDHTQRHQKKILQAAVKTRRAGLPFEPAPPVHSPFVGLPHQTEAVLVHLIGQDDPQEPSE</sequence>
<dbReference type="RefSeq" id="WP_047730349.1">
    <property type="nucleotide sequence ID" value="NZ_CADDTT010000055.1"/>
</dbReference>
<evidence type="ECO:0000313" key="1">
    <source>
        <dbReference type="EMBL" id="AWL70600.1"/>
    </source>
</evidence>
<dbReference type="EMBL" id="LJEX02000001">
    <property type="protein sequence ID" value="OCO91423.1"/>
    <property type="molecule type" value="Genomic_DNA"/>
</dbReference>
<dbReference type="EMBL" id="CP029449">
    <property type="protein sequence ID" value="AWL70600.1"/>
    <property type="molecule type" value="Genomic_DNA"/>
</dbReference>
<gene>
    <name evidence="2" type="ORF">AN695_0201090</name>
    <name evidence="1" type="ORF">DKC05_24595</name>
</gene>
<reference evidence="2" key="2">
    <citation type="journal article" date="2017" name="PLoS ONE">
        <title>Genomic and phenotypic characterisation of fluoroquinolone resistance mechanisms in Enterobacteriaceae in Durban, South Africa.</title>
        <authorList>
            <person name="Osei Sekyere J."/>
            <person name="Amoako D.G."/>
        </authorList>
    </citation>
    <scope>NUCLEOTIDE SEQUENCE</scope>
    <source>
        <strain evidence="2">945174350</strain>
    </source>
</reference>
<dbReference type="AlphaFoldDB" id="A0A2F0Q580"/>
<reference evidence="3" key="1">
    <citation type="submission" date="2016-04" db="EMBL/GenBank/DDBJ databases">
        <authorList>
            <person name="Osei Sekyere J."/>
            <person name="Sivertsen A."/>
            <person name="Pedersen A.T."/>
            <person name="Sundsfjord A."/>
        </authorList>
    </citation>
    <scope>NUCLEOTIDE SEQUENCE [LARGE SCALE GENOMIC DNA]</scope>
    <source>
        <strain evidence="3">945174350</strain>
    </source>
</reference>
<proteinExistence type="predicted"/>
<dbReference type="Proteomes" id="UP000050489">
    <property type="component" value="Unassembled WGS sequence"/>
</dbReference>
<dbReference type="Proteomes" id="UP000245399">
    <property type="component" value="Chromosome"/>
</dbReference>
<evidence type="ECO:0000313" key="4">
    <source>
        <dbReference type="Proteomes" id="UP000245399"/>
    </source>
</evidence>
<evidence type="ECO:0000313" key="3">
    <source>
        <dbReference type="Proteomes" id="UP000050489"/>
    </source>
</evidence>